<protein>
    <submittedName>
        <fullName evidence="1">GNAT family N-acetyltransferase</fullName>
    </submittedName>
</protein>
<dbReference type="Gene3D" id="3.40.630.30">
    <property type="match status" value="1"/>
</dbReference>
<organism evidence="1 2">
    <name type="scientific">Geomesophilobacter sediminis</name>
    <dbReference type="NCBI Taxonomy" id="2798584"/>
    <lineage>
        <taxon>Bacteria</taxon>
        <taxon>Pseudomonadati</taxon>
        <taxon>Thermodesulfobacteriota</taxon>
        <taxon>Desulfuromonadia</taxon>
        <taxon>Geobacterales</taxon>
        <taxon>Geobacteraceae</taxon>
        <taxon>Geomesophilobacter</taxon>
    </lineage>
</organism>
<accession>A0A8J7JCY1</accession>
<dbReference type="Proteomes" id="UP000636888">
    <property type="component" value="Unassembled WGS sequence"/>
</dbReference>
<gene>
    <name evidence="1" type="ORF">JFN93_00430</name>
</gene>
<dbReference type="AlphaFoldDB" id="A0A8J7JCY1"/>
<proteinExistence type="predicted"/>
<name>A0A8J7JCY1_9BACT</name>
<evidence type="ECO:0000313" key="1">
    <source>
        <dbReference type="EMBL" id="MBJ6723159.1"/>
    </source>
</evidence>
<dbReference type="RefSeq" id="WP_199382006.1">
    <property type="nucleotide sequence ID" value="NZ_JAEMHM010000001.1"/>
</dbReference>
<keyword evidence="2" id="KW-1185">Reference proteome</keyword>
<dbReference type="InterPro" id="IPR016181">
    <property type="entry name" value="Acyl_CoA_acyltransferase"/>
</dbReference>
<dbReference type="SUPFAM" id="SSF55729">
    <property type="entry name" value="Acyl-CoA N-acyltransferases (Nat)"/>
    <property type="match status" value="1"/>
</dbReference>
<comment type="caution">
    <text evidence="1">The sequence shown here is derived from an EMBL/GenBank/DDBJ whole genome shotgun (WGS) entry which is preliminary data.</text>
</comment>
<reference evidence="1" key="1">
    <citation type="submission" date="2020-12" db="EMBL/GenBank/DDBJ databases">
        <title>Geomonas sp. Red875, isolated from river sediment.</title>
        <authorList>
            <person name="Xu Z."/>
            <person name="Zhang Z."/>
            <person name="Masuda Y."/>
            <person name="Itoh H."/>
            <person name="Senoo K."/>
        </authorList>
    </citation>
    <scope>NUCLEOTIDE SEQUENCE</scope>
    <source>
        <strain evidence="1">Red875</strain>
    </source>
</reference>
<dbReference type="EMBL" id="JAEMHM010000001">
    <property type="protein sequence ID" value="MBJ6723159.1"/>
    <property type="molecule type" value="Genomic_DNA"/>
</dbReference>
<evidence type="ECO:0000313" key="2">
    <source>
        <dbReference type="Proteomes" id="UP000636888"/>
    </source>
</evidence>
<sequence>MHVPFEKAVEVFSSLPAEKRFASNHPCYVVTDAFREDFLRPVFFVYTEGEETYYHGFHLAPVLGTELNDIQSPYGYGGPVATTAERGFLERAWSSHVTWCKKNNVLAEFIRFHPLLENWQYYQGDVVNDRETVWIDLASPDILMSYQVRARTAVKKAVKNGLYVEWHQGEHMAELFSDCYLEAMCAIGADTSYFFNLDYFRKLLQWEGARLAVCKLQDQLLAVAIFLVEEASMEYHLSGATSCGKKLAATNLILHEAALLGQRIGCRSLHLGGGNDCHPDNPLLFFKSGFSEKRSLYKIGLRVHLEGHYASLKSDWLEKGKEIPKKFLFYRF</sequence>